<evidence type="ECO:0000313" key="8">
    <source>
        <dbReference type="EMBL" id="VFT83587.1"/>
    </source>
</evidence>
<reference evidence="7 9" key="1">
    <citation type="submission" date="2019-03" db="EMBL/GenBank/DDBJ databases">
        <authorList>
            <person name="Gaulin E."/>
            <person name="Dumas B."/>
        </authorList>
    </citation>
    <scope>NUCLEOTIDE SEQUENCE [LARGE SCALE GENOMIC DNA]</scope>
    <source>
        <strain evidence="7">CBS 568.67</strain>
    </source>
</reference>
<dbReference type="EMBL" id="CAADRA010001258">
    <property type="protein sequence ID" value="VFT81906.1"/>
    <property type="molecule type" value="Genomic_DNA"/>
</dbReference>
<dbReference type="InterPro" id="IPR051601">
    <property type="entry name" value="Serine_prot/Carboxylest_S33"/>
</dbReference>
<dbReference type="Gene3D" id="3.40.50.1820">
    <property type="entry name" value="alpha/beta hydrolase"/>
    <property type="match status" value="1"/>
</dbReference>
<dbReference type="InterPro" id="IPR029058">
    <property type="entry name" value="AB_hydrolase_fold"/>
</dbReference>
<dbReference type="PANTHER" id="PTHR43248">
    <property type="entry name" value="2-SUCCINYL-6-HYDROXY-2,4-CYCLOHEXADIENE-1-CARBOXYLATE SYNTHASE"/>
    <property type="match status" value="1"/>
</dbReference>
<dbReference type="EMBL" id="CAADRA010002893">
    <property type="protein sequence ID" value="VFT83587.1"/>
    <property type="molecule type" value="Genomic_DNA"/>
</dbReference>
<evidence type="ECO:0000256" key="2">
    <source>
        <dbReference type="ARBA" id="ARBA00022801"/>
    </source>
</evidence>
<dbReference type="SUPFAM" id="SSF53474">
    <property type="entry name" value="alpha/beta-Hydrolases"/>
    <property type="match status" value="1"/>
</dbReference>
<dbReference type="GO" id="GO:0016787">
    <property type="term" value="F:hydrolase activity"/>
    <property type="evidence" value="ECO:0007669"/>
    <property type="project" value="UniProtKB-KW"/>
</dbReference>
<accession>A0A485KEI5</accession>
<dbReference type="OrthoDB" id="425534at2759"/>
<evidence type="ECO:0000256" key="3">
    <source>
        <dbReference type="SAM" id="Phobius"/>
    </source>
</evidence>
<keyword evidence="3" id="KW-0812">Transmembrane</keyword>
<feature type="transmembrane region" description="Helical" evidence="3">
    <location>
        <begin position="643"/>
        <end position="666"/>
    </location>
</feature>
<dbReference type="EMBL" id="VJMH01001258">
    <property type="protein sequence ID" value="KAF0712495.1"/>
    <property type="molecule type" value="Genomic_DNA"/>
</dbReference>
<evidence type="ECO:0000259" key="4">
    <source>
        <dbReference type="Pfam" id="PF00561"/>
    </source>
</evidence>
<keyword evidence="9" id="KW-1185">Reference proteome</keyword>
<evidence type="ECO:0000313" key="7">
    <source>
        <dbReference type="EMBL" id="VFT81906.1"/>
    </source>
</evidence>
<evidence type="ECO:0000313" key="6">
    <source>
        <dbReference type="EMBL" id="KAF0712495.1"/>
    </source>
</evidence>
<gene>
    <name evidence="7" type="primary">Aste57867_4812</name>
    <name evidence="8" type="synonym">Aste57867_6609</name>
    <name evidence="6" type="ORF">As57867_004799</name>
    <name evidence="5" type="ORF">As57867_006591</name>
    <name evidence="7" type="ORF">ASTE57867_4812</name>
    <name evidence="8" type="ORF">ASTE57867_6609</name>
</gene>
<dbReference type="InterPro" id="IPR000073">
    <property type="entry name" value="AB_hydrolase_1"/>
</dbReference>
<comment type="similarity">
    <text evidence="1">Belongs to the peptidase S33 family.</text>
</comment>
<sequence length="689" mass="74897">MKLVAGMVAVALNSLDAQTINGWYPCNLQTFAKATPVPTSARNSDEAALLQHSSLGSHETSISSFFPSLGTTYSIRDGPPLRRAECAEVTMPLCHDGICNDATNATVTIFLKRLRANNTNPSGPKKSLWLLQGGPGASSVEMESTMAMIYDNPPTMYNYPMGNSSFRPEPIQPSLDNAVDIYTMDHRGTGRSSRLTCSAAQVETSGSPSKGKVTVDNFAACAQDISIKLGDNGDGSMLAAYSTTSAATDVSKLISLLDKGKESYVYGVSYGTYLVERLMQLANPQIKGYILDGVVSQSGSTRKQKLSFADWDVNMNEVGEVFLNQWKTYSGRPRQFTAAMMTATLTDLDKDVDGTANECNAFMVKRYGRSPGAATRTFFGKLLQIQMLRDFIPVLAYRIQRCSRDDADLLRQFYKTYKASVLVPSESEAYTSDMLYMLIALSELYTTPTPSRQTLQASFKASSFGNDASYFVPFYCLASGANNTEPGCASEPKSPHKYVFRYPTDKYYDQPIVIPNGSSVLLLSGLLDVQTPAKYARYQLESFVGENKRLIEFPGDGHGVLVNSYSGYNGHPCGETIVASFVVQGGLDGLASNCSNSGWSSGPYSLLYYGYSSFYPIEDPNDVFDSPIRAQFVSGLSKSERTWRYVAIAAIAAVALLAAYAMYVVVTRRRAAAAATNTATQADKVATPV</sequence>
<evidence type="ECO:0000256" key="1">
    <source>
        <dbReference type="ARBA" id="ARBA00010088"/>
    </source>
</evidence>
<dbReference type="Proteomes" id="UP000332933">
    <property type="component" value="Unassembled WGS sequence"/>
</dbReference>
<keyword evidence="3" id="KW-1133">Transmembrane helix</keyword>
<reference evidence="5" key="2">
    <citation type="submission" date="2019-06" db="EMBL/GenBank/DDBJ databases">
        <title>Genomics analysis of Aphanomyces spp. identifies a new class of oomycete effector associated with host adaptation.</title>
        <authorList>
            <person name="Gaulin E."/>
        </authorList>
    </citation>
    <scope>NUCLEOTIDE SEQUENCE</scope>
    <source>
        <strain evidence="5">CBS 578.67</strain>
    </source>
</reference>
<keyword evidence="2" id="KW-0378">Hydrolase</keyword>
<feature type="domain" description="AB hydrolase-1" evidence="4">
    <location>
        <begin position="166"/>
        <end position="345"/>
    </location>
</feature>
<dbReference type="Pfam" id="PF00561">
    <property type="entry name" value="Abhydrolase_1"/>
    <property type="match status" value="1"/>
</dbReference>
<dbReference type="EMBL" id="VJMH01002886">
    <property type="protein sequence ID" value="KAF0707453.1"/>
    <property type="molecule type" value="Genomic_DNA"/>
</dbReference>
<evidence type="ECO:0000313" key="9">
    <source>
        <dbReference type="Proteomes" id="UP000332933"/>
    </source>
</evidence>
<evidence type="ECO:0000313" key="5">
    <source>
        <dbReference type="EMBL" id="KAF0707453.1"/>
    </source>
</evidence>
<keyword evidence="3" id="KW-0472">Membrane</keyword>
<proteinExistence type="inferred from homology"/>
<dbReference type="AlphaFoldDB" id="A0A485KEI5"/>
<dbReference type="PANTHER" id="PTHR43248:SF3">
    <property type="entry name" value="AB HYDROLASE-1 DOMAIN-CONTAINING PROTEIN"/>
    <property type="match status" value="1"/>
</dbReference>
<organism evidence="7 9">
    <name type="scientific">Aphanomyces stellatus</name>
    <dbReference type="NCBI Taxonomy" id="120398"/>
    <lineage>
        <taxon>Eukaryota</taxon>
        <taxon>Sar</taxon>
        <taxon>Stramenopiles</taxon>
        <taxon>Oomycota</taxon>
        <taxon>Saprolegniomycetes</taxon>
        <taxon>Saprolegniales</taxon>
        <taxon>Verrucalvaceae</taxon>
        <taxon>Aphanomyces</taxon>
    </lineage>
</organism>
<name>A0A485KEI5_9STRA</name>
<protein>
    <submittedName>
        <fullName evidence="7">Aste57867_4812 protein</fullName>
    </submittedName>
    <submittedName>
        <fullName evidence="8">Aste57867_6609 protein</fullName>
    </submittedName>
</protein>